<dbReference type="HOGENOM" id="CLU_2504098_0_0_1"/>
<feature type="non-terminal residue" evidence="1">
    <location>
        <position position="86"/>
    </location>
</feature>
<name>G2QQY1_THETT</name>
<dbReference type="RefSeq" id="XP_003650476.1">
    <property type="nucleotide sequence ID" value="XM_003650428.1"/>
</dbReference>
<keyword evidence="2" id="KW-1185">Reference proteome</keyword>
<proteinExistence type="predicted"/>
<reference evidence="1 2" key="1">
    <citation type="journal article" date="2011" name="Nat. Biotechnol.">
        <title>Comparative genomic analysis of the thermophilic biomass-degrading fungi Myceliophthora thermophila and Thielavia terrestris.</title>
        <authorList>
            <person name="Berka R.M."/>
            <person name="Grigoriev I.V."/>
            <person name="Otillar R."/>
            <person name="Salamov A."/>
            <person name="Grimwood J."/>
            <person name="Reid I."/>
            <person name="Ishmael N."/>
            <person name="John T."/>
            <person name="Darmond C."/>
            <person name="Moisan M.-C."/>
            <person name="Henrissat B."/>
            <person name="Coutinho P.M."/>
            <person name="Lombard V."/>
            <person name="Natvig D.O."/>
            <person name="Lindquist E."/>
            <person name="Schmutz J."/>
            <person name="Lucas S."/>
            <person name="Harris P."/>
            <person name="Powlowski J."/>
            <person name="Bellemare A."/>
            <person name="Taylor D."/>
            <person name="Butler G."/>
            <person name="de Vries R.P."/>
            <person name="Allijn I.E."/>
            <person name="van den Brink J."/>
            <person name="Ushinsky S."/>
            <person name="Storms R."/>
            <person name="Powell A.J."/>
            <person name="Paulsen I.T."/>
            <person name="Elbourne L.D.H."/>
            <person name="Baker S.E."/>
            <person name="Magnuson J."/>
            <person name="LaBoissiere S."/>
            <person name="Clutterbuck A.J."/>
            <person name="Martinez D."/>
            <person name="Wogulis M."/>
            <person name="de Leon A.L."/>
            <person name="Rey M.W."/>
            <person name="Tsang A."/>
        </authorList>
    </citation>
    <scope>NUCLEOTIDE SEQUENCE [LARGE SCALE GENOMIC DNA]</scope>
    <source>
        <strain evidence="2">ATCC 38088 / NRRL 8126</strain>
    </source>
</reference>
<evidence type="ECO:0000313" key="1">
    <source>
        <dbReference type="EMBL" id="AEO64140.1"/>
    </source>
</evidence>
<dbReference type="AlphaFoldDB" id="G2QQY1"/>
<sequence>MPLERRLHRKQAWDLTAALPFYPRPSNEFHILSSPALTSSPTQQPAGAVSRPFNVPRKAALHYNAYQAQRTICNYRRKVVHRISEV</sequence>
<organism evidence="1 2">
    <name type="scientific">Thermothielavioides terrestris (strain ATCC 38088 / NRRL 8126)</name>
    <name type="common">Thielavia terrestris</name>
    <dbReference type="NCBI Taxonomy" id="578455"/>
    <lineage>
        <taxon>Eukaryota</taxon>
        <taxon>Fungi</taxon>
        <taxon>Dikarya</taxon>
        <taxon>Ascomycota</taxon>
        <taxon>Pezizomycotina</taxon>
        <taxon>Sordariomycetes</taxon>
        <taxon>Sordariomycetidae</taxon>
        <taxon>Sordariales</taxon>
        <taxon>Chaetomiaceae</taxon>
        <taxon>Thermothielavioides</taxon>
        <taxon>Thermothielavioides terrestris</taxon>
    </lineage>
</organism>
<dbReference type="GeneID" id="11515512"/>
<dbReference type="EMBL" id="CP003009">
    <property type="protein sequence ID" value="AEO64140.1"/>
    <property type="molecule type" value="Genomic_DNA"/>
</dbReference>
<protein>
    <submittedName>
        <fullName evidence="1">Uncharacterized protein</fullName>
    </submittedName>
</protein>
<evidence type="ECO:0000313" key="2">
    <source>
        <dbReference type="Proteomes" id="UP000008181"/>
    </source>
</evidence>
<accession>G2QQY1</accession>
<gene>
    <name evidence="1" type="ORF">THITE_2109973</name>
</gene>
<dbReference type="Proteomes" id="UP000008181">
    <property type="component" value="Chromosome 1"/>
</dbReference>
<dbReference type="KEGG" id="ttt:THITE_2109973"/>